<keyword evidence="2 6" id="KW-0560">Oxidoreductase</keyword>
<name>A0A1M7I6N3_9FIRM</name>
<keyword evidence="9" id="KW-1185">Reference proteome</keyword>
<dbReference type="Gene3D" id="3.40.50.720">
    <property type="entry name" value="NAD(P)-binding Rossmann-like Domain"/>
    <property type="match status" value="1"/>
</dbReference>
<dbReference type="SMART" id="SM00839">
    <property type="entry name" value="ELFV_dehydrog"/>
    <property type="match status" value="1"/>
</dbReference>
<feature type="active site" description="Proton donor/acceptor" evidence="4">
    <location>
        <position position="84"/>
    </location>
</feature>
<keyword evidence="3 5" id="KW-0520">NAD</keyword>
<dbReference type="STRING" id="447595.SAMN05660826_00863"/>
<proteinExistence type="inferred from homology"/>
<dbReference type="GO" id="GO:0006520">
    <property type="term" value="P:amino acid metabolic process"/>
    <property type="evidence" value="ECO:0007669"/>
    <property type="project" value="InterPro"/>
</dbReference>
<accession>A0A1M7I6N3</accession>
<reference evidence="9" key="1">
    <citation type="submission" date="2016-11" db="EMBL/GenBank/DDBJ databases">
        <authorList>
            <person name="Varghese N."/>
            <person name="Submissions S."/>
        </authorList>
    </citation>
    <scope>NUCLEOTIDE SEQUENCE [LARGE SCALE GENOMIC DNA]</scope>
    <source>
        <strain evidence="9">DSM 18802</strain>
    </source>
</reference>
<evidence type="ECO:0000256" key="1">
    <source>
        <dbReference type="ARBA" id="ARBA00006382"/>
    </source>
</evidence>
<evidence type="ECO:0000256" key="4">
    <source>
        <dbReference type="PIRSR" id="PIRSR000188-1"/>
    </source>
</evidence>
<dbReference type="FunFam" id="3.40.50.10860:FF:000010">
    <property type="entry name" value="Leucine dehydrogenase"/>
    <property type="match status" value="1"/>
</dbReference>
<dbReference type="InterPro" id="IPR006095">
    <property type="entry name" value="Glu/Leu/Phe/Val/Trp_DH"/>
</dbReference>
<dbReference type="Gene3D" id="3.40.50.10860">
    <property type="entry name" value="Leucine Dehydrogenase, chain A, domain 1"/>
    <property type="match status" value="1"/>
</dbReference>
<dbReference type="Pfam" id="PF02812">
    <property type="entry name" value="ELFV_dehydrog_N"/>
    <property type="match status" value="1"/>
</dbReference>
<evidence type="ECO:0000256" key="3">
    <source>
        <dbReference type="ARBA" id="ARBA00023027"/>
    </source>
</evidence>
<dbReference type="AlphaFoldDB" id="A0A1M7I6N3"/>
<evidence type="ECO:0000256" key="5">
    <source>
        <dbReference type="PIRSR" id="PIRSR000188-2"/>
    </source>
</evidence>
<gene>
    <name evidence="8" type="ORF">SAMN05660826_00863</name>
</gene>
<keyword evidence="5" id="KW-0547">Nucleotide-binding</keyword>
<dbReference type="CDD" id="cd01075">
    <property type="entry name" value="NAD_bind_Leu_Phe_Val_DH"/>
    <property type="match status" value="1"/>
</dbReference>
<dbReference type="EMBL" id="FRCR01000004">
    <property type="protein sequence ID" value="SHM36380.1"/>
    <property type="molecule type" value="Genomic_DNA"/>
</dbReference>
<feature type="domain" description="Glutamate/phenylalanine/leucine/valine/L-tryptophan dehydrogenase C-terminal" evidence="7">
    <location>
        <begin position="149"/>
        <end position="360"/>
    </location>
</feature>
<sequence>MILKIDIFKEMEKHDFEQIIFNYDKTTGLKAIIAIHDTTLGPALGGCRMWPYESENEALIDAMRLAKGMTYKCAISDNNFGGGKTVIIGDPKKDKSEALFRALGRFVQTLGGRYYTGTDVGTTGMDFVYASRESDYIVGLPEEYGGSGNSALPTAYGVYNGMKAAAKVVFGTESLKDLKVTIQGVGKVGQILADYLAEEGAKIIIADIIEENVEKVKRKHSQVGVVETEKIYDVECDIFAPCALGGILNDDTIPRLKCKIIAGAANNQLLEPRHGDILHEKGILYAPDYVINAGGLIQVADELEYKDDEKRHERVMMKAAAIYDILLKIFTISKEQNIPPHKVADRLAEERIEVIGKLKTNYVKR</sequence>
<evidence type="ECO:0000313" key="8">
    <source>
        <dbReference type="EMBL" id="SHM36380.1"/>
    </source>
</evidence>
<dbReference type="GO" id="GO:0000166">
    <property type="term" value="F:nucleotide binding"/>
    <property type="evidence" value="ECO:0007669"/>
    <property type="project" value="UniProtKB-KW"/>
</dbReference>
<comment type="similarity">
    <text evidence="1 6">Belongs to the Glu/Leu/Phe/Val dehydrogenases family.</text>
</comment>
<evidence type="ECO:0000259" key="7">
    <source>
        <dbReference type="SMART" id="SM00839"/>
    </source>
</evidence>
<dbReference type="PRINTS" id="PR00082">
    <property type="entry name" value="GLFDHDRGNASE"/>
</dbReference>
<dbReference type="Proteomes" id="UP000184375">
    <property type="component" value="Unassembled WGS sequence"/>
</dbReference>
<dbReference type="InterPro" id="IPR006096">
    <property type="entry name" value="Glu/Leu/Phe/Val/Trp_DH_C"/>
</dbReference>
<feature type="binding site" evidence="5">
    <location>
        <begin position="184"/>
        <end position="189"/>
    </location>
    <ligand>
        <name>NAD(+)</name>
        <dbReference type="ChEBI" id="CHEBI:57540"/>
    </ligand>
</feature>
<dbReference type="PIRSF" id="PIRSF000188">
    <property type="entry name" value="Phe_leu_dh"/>
    <property type="match status" value="1"/>
</dbReference>
<evidence type="ECO:0000313" key="9">
    <source>
        <dbReference type="Proteomes" id="UP000184375"/>
    </source>
</evidence>
<evidence type="ECO:0000256" key="2">
    <source>
        <dbReference type="ARBA" id="ARBA00023002"/>
    </source>
</evidence>
<dbReference type="InterPro" id="IPR016211">
    <property type="entry name" value="Glu/Phe/Leu/Val/Trp_DH_bac/arc"/>
</dbReference>
<dbReference type="GO" id="GO:0016639">
    <property type="term" value="F:oxidoreductase activity, acting on the CH-NH2 group of donors, NAD or NADP as acceptor"/>
    <property type="evidence" value="ECO:0007669"/>
    <property type="project" value="InterPro"/>
</dbReference>
<dbReference type="SUPFAM" id="SSF51735">
    <property type="entry name" value="NAD(P)-binding Rossmann-fold domains"/>
    <property type="match status" value="1"/>
</dbReference>
<dbReference type="PANTHER" id="PTHR42722:SF1">
    <property type="entry name" value="VALINE DEHYDROGENASE"/>
    <property type="match status" value="1"/>
</dbReference>
<dbReference type="SUPFAM" id="SSF53223">
    <property type="entry name" value="Aminoacid dehydrogenase-like, N-terminal domain"/>
    <property type="match status" value="1"/>
</dbReference>
<dbReference type="PANTHER" id="PTHR42722">
    <property type="entry name" value="LEUCINE DEHYDROGENASE"/>
    <property type="match status" value="1"/>
</dbReference>
<protein>
    <submittedName>
        <fullName evidence="8">Leucine dehydrogenase</fullName>
    </submittedName>
</protein>
<dbReference type="InterPro" id="IPR006097">
    <property type="entry name" value="Glu/Leu/Phe/Val/Trp_DH_dimer"/>
</dbReference>
<dbReference type="InterPro" id="IPR046346">
    <property type="entry name" value="Aminoacid_DH-like_N_sf"/>
</dbReference>
<organism evidence="8 9">
    <name type="scientific">Caldanaerovirga acetigignens</name>
    <dbReference type="NCBI Taxonomy" id="447595"/>
    <lineage>
        <taxon>Bacteria</taxon>
        <taxon>Bacillati</taxon>
        <taxon>Bacillota</taxon>
        <taxon>Clostridia</taxon>
        <taxon>Thermosediminibacterales</taxon>
        <taxon>Thermosediminibacteraceae</taxon>
        <taxon>Caldanaerovirga</taxon>
    </lineage>
</organism>
<evidence type="ECO:0000256" key="6">
    <source>
        <dbReference type="RuleBase" id="RU004417"/>
    </source>
</evidence>
<dbReference type="Pfam" id="PF00208">
    <property type="entry name" value="ELFV_dehydrog"/>
    <property type="match status" value="2"/>
</dbReference>
<dbReference type="InterPro" id="IPR036291">
    <property type="entry name" value="NAD(P)-bd_dom_sf"/>
</dbReference>